<dbReference type="InterPro" id="IPR041657">
    <property type="entry name" value="HTH_17"/>
</dbReference>
<dbReference type="RefSeq" id="WP_200351431.1">
    <property type="nucleotide sequence ID" value="NZ_BAABHZ010000006.1"/>
</dbReference>
<dbReference type="AlphaFoldDB" id="A0A934R175"/>
<dbReference type="EMBL" id="JAENIK010000011">
    <property type="protein sequence ID" value="MBK1816498.1"/>
    <property type="molecule type" value="Genomic_DNA"/>
</dbReference>
<evidence type="ECO:0000259" key="1">
    <source>
        <dbReference type="Pfam" id="PF12728"/>
    </source>
</evidence>
<feature type="domain" description="Helix-turn-helix" evidence="1">
    <location>
        <begin position="32"/>
        <end position="77"/>
    </location>
</feature>
<organism evidence="2 3">
    <name type="scientific">Luteolibacter yonseiensis</name>
    <dbReference type="NCBI Taxonomy" id="1144680"/>
    <lineage>
        <taxon>Bacteria</taxon>
        <taxon>Pseudomonadati</taxon>
        <taxon>Verrucomicrobiota</taxon>
        <taxon>Verrucomicrobiia</taxon>
        <taxon>Verrucomicrobiales</taxon>
        <taxon>Verrucomicrobiaceae</taxon>
        <taxon>Luteolibacter</taxon>
    </lineage>
</organism>
<gene>
    <name evidence="2" type="ORF">JIN84_12805</name>
</gene>
<evidence type="ECO:0000313" key="2">
    <source>
        <dbReference type="EMBL" id="MBK1816498.1"/>
    </source>
</evidence>
<sequence>MNLPSDVMKAVIVAAGKELADRLEPQAKDLQLFTIAEVAERLRVSEPTARRLIREHVDLGEASKRVSLAQLRKIIESRTAEAPAA</sequence>
<proteinExistence type="predicted"/>
<protein>
    <submittedName>
        <fullName evidence="2">Helix-turn-helix domain-containing protein</fullName>
    </submittedName>
</protein>
<name>A0A934R175_9BACT</name>
<reference evidence="2" key="1">
    <citation type="submission" date="2021-01" db="EMBL/GenBank/DDBJ databases">
        <title>Modified the classification status of verrucomicrobia.</title>
        <authorList>
            <person name="Feng X."/>
        </authorList>
    </citation>
    <scope>NUCLEOTIDE SEQUENCE</scope>
    <source>
        <strain evidence="2">JCM 18052</strain>
    </source>
</reference>
<dbReference type="Pfam" id="PF12728">
    <property type="entry name" value="HTH_17"/>
    <property type="match status" value="1"/>
</dbReference>
<evidence type="ECO:0000313" key="3">
    <source>
        <dbReference type="Proteomes" id="UP000600139"/>
    </source>
</evidence>
<accession>A0A934R175</accession>
<dbReference type="Proteomes" id="UP000600139">
    <property type="component" value="Unassembled WGS sequence"/>
</dbReference>
<comment type="caution">
    <text evidence="2">The sequence shown here is derived from an EMBL/GenBank/DDBJ whole genome shotgun (WGS) entry which is preliminary data.</text>
</comment>
<keyword evidence="3" id="KW-1185">Reference proteome</keyword>